<evidence type="ECO:0000259" key="2">
    <source>
        <dbReference type="Pfam" id="PF21100"/>
    </source>
</evidence>
<dbReference type="PANTHER" id="PTHR34301:SF8">
    <property type="entry name" value="ATPASE DOMAIN-CONTAINING PROTEIN"/>
    <property type="match status" value="1"/>
</dbReference>
<dbReference type="Pfam" id="PF21100">
    <property type="entry name" value="WHD_MCM"/>
    <property type="match status" value="1"/>
</dbReference>
<dbReference type="PANTHER" id="PTHR34301">
    <property type="entry name" value="DNA-BINDING PROTEIN-RELATED"/>
    <property type="match status" value="1"/>
</dbReference>
<evidence type="ECO:0000259" key="1">
    <source>
        <dbReference type="Pfam" id="PF01637"/>
    </source>
</evidence>
<dbReference type="SUPFAM" id="SSF52540">
    <property type="entry name" value="P-loop containing nucleoside triphosphate hydrolases"/>
    <property type="match status" value="1"/>
</dbReference>
<dbReference type="InterPro" id="IPR048907">
    <property type="entry name" value="WHD_MCM_arc"/>
</dbReference>
<sequence length="360" mass="40696">MYFDPRPKRSREDLYDREAEIEALKAMRAPMSLVLGLRRAGKSSVILVALSELGHPSVYVDAREFEGELYIAYKDLARALGDALSAPLRRFPKLAEALRTVRGISVAGLRVELEWGRERAGLADVLKALDRWAEREGEKVVVALDEAQELSKLRGYDVLPALAYAYDNLKNIYFILSGSAAGLMDRFLKLQDPRSPLYGRYLERVELKPFSKEKAADFLARGCEQYGVDPPDVDAVYGTLGGSPGWLTYFGHLYVQLKDVEEALRRTVSYAVGLIRQEFENFLRGREAAERRYRAVMEMAAGCAAWSEVKRGLEAREGRTINDAEVTKLLRNLVDYSFLERRGDLYCPADPLIARAFRPR</sequence>
<dbReference type="RefSeq" id="WP_013679791.1">
    <property type="nucleotide sequence ID" value="NC_015315.1"/>
</dbReference>
<keyword evidence="4" id="KW-1185">Reference proteome</keyword>
<dbReference type="GeneID" id="10360504"/>
<dbReference type="Pfam" id="PF01637">
    <property type="entry name" value="ATPase_2"/>
    <property type="match status" value="1"/>
</dbReference>
<name>F2L610_THEU7</name>
<evidence type="ECO:0000313" key="4">
    <source>
        <dbReference type="Proteomes" id="UP000008138"/>
    </source>
</evidence>
<accession>F2L610</accession>
<dbReference type="Gene3D" id="1.10.10.10">
    <property type="entry name" value="Winged helix-like DNA-binding domain superfamily/Winged helix DNA-binding domain"/>
    <property type="match status" value="1"/>
</dbReference>
<organism evidence="3 4">
    <name type="scientific">Thermoproteus uzoniensis (strain 768-20)</name>
    <dbReference type="NCBI Taxonomy" id="999630"/>
    <lineage>
        <taxon>Archaea</taxon>
        <taxon>Thermoproteota</taxon>
        <taxon>Thermoprotei</taxon>
        <taxon>Thermoproteales</taxon>
        <taxon>Thermoproteaceae</taxon>
        <taxon>Thermoproteus</taxon>
    </lineage>
</organism>
<proteinExistence type="predicted"/>
<dbReference type="InterPro" id="IPR027417">
    <property type="entry name" value="P-loop_NTPase"/>
</dbReference>
<dbReference type="AlphaFoldDB" id="F2L610"/>
<reference evidence="3 4" key="1">
    <citation type="journal article" date="2011" name="J. Bacteriol.">
        <title>Complete genome sequence of the thermoacidophilic crenarchaeon Thermoproteus uzoniensis 768-20.</title>
        <authorList>
            <person name="Mardanov A.V."/>
            <person name="Gumerov V.M."/>
            <person name="Beletsky A.V."/>
            <person name="Prokofeva M.I."/>
            <person name="Bonch-Osmolovskaya E.A."/>
            <person name="Ravin N.V."/>
            <person name="Skryabin K.G."/>
        </authorList>
    </citation>
    <scope>NUCLEOTIDE SEQUENCE [LARGE SCALE GENOMIC DNA]</scope>
    <source>
        <strain evidence="3 4">768-20</strain>
    </source>
</reference>
<dbReference type="InterPro" id="IPR036390">
    <property type="entry name" value="WH_DNA-bd_sf"/>
</dbReference>
<dbReference type="SUPFAM" id="SSF46785">
    <property type="entry name" value="Winged helix' DNA-binding domain"/>
    <property type="match status" value="1"/>
</dbReference>
<reference key="2">
    <citation type="submission" date="2011-03" db="EMBL/GenBank/DDBJ databases">
        <title>Complete genome sequence of the thermoacidophilic crenarchaeon Thermoproteus uzoniensis 768-20.</title>
        <authorList>
            <person name="Mardanov A.V."/>
            <person name="Gumerov V.M."/>
            <person name="Beletsky A.V."/>
            <person name="Prokofeva M.I."/>
            <person name="Bonch-Osmolovskaya E.A."/>
            <person name="Ravin N.V."/>
            <person name="Skryabin K.G."/>
        </authorList>
    </citation>
    <scope>NUCLEOTIDE SEQUENCE</scope>
    <source>
        <strain>768-20</strain>
    </source>
</reference>
<dbReference type="InterPro" id="IPR011579">
    <property type="entry name" value="ATPase_dom"/>
</dbReference>
<feature type="domain" description="ATPase" evidence="1">
    <location>
        <begin position="15"/>
        <end position="249"/>
    </location>
</feature>
<dbReference type="Proteomes" id="UP000008138">
    <property type="component" value="Chromosome"/>
</dbReference>
<evidence type="ECO:0000313" key="3">
    <source>
        <dbReference type="EMBL" id="AEA12455.1"/>
    </source>
</evidence>
<feature type="domain" description="MCM C-terminal" evidence="2">
    <location>
        <begin position="288"/>
        <end position="349"/>
    </location>
</feature>
<dbReference type="HOGENOM" id="CLU_061108_0_0_2"/>
<dbReference type="STRING" id="999630.TUZN_0973"/>
<dbReference type="EMBL" id="CP002590">
    <property type="protein sequence ID" value="AEA12455.1"/>
    <property type="molecule type" value="Genomic_DNA"/>
</dbReference>
<dbReference type="eggNOG" id="arCOG03169">
    <property type="taxonomic scope" value="Archaea"/>
</dbReference>
<dbReference type="GO" id="GO:0005524">
    <property type="term" value="F:ATP binding"/>
    <property type="evidence" value="ECO:0007669"/>
    <property type="project" value="InterPro"/>
</dbReference>
<protein>
    <submittedName>
        <fullName evidence="3">ATPase</fullName>
    </submittedName>
</protein>
<dbReference type="KEGG" id="tuz:TUZN_0973"/>
<dbReference type="Gene3D" id="1.10.8.60">
    <property type="match status" value="1"/>
</dbReference>
<gene>
    <name evidence="3" type="ordered locus">TUZN_0973</name>
</gene>
<dbReference type="Gene3D" id="3.40.50.300">
    <property type="entry name" value="P-loop containing nucleotide triphosphate hydrolases"/>
    <property type="match status" value="1"/>
</dbReference>
<dbReference type="InterPro" id="IPR036388">
    <property type="entry name" value="WH-like_DNA-bd_sf"/>
</dbReference>
<dbReference type="OrthoDB" id="132045at2157"/>